<keyword evidence="2" id="KW-0547">Nucleotide-binding</keyword>
<dbReference type="Gene3D" id="3.40.50.300">
    <property type="entry name" value="P-loop containing nucleotide triphosphate hydrolases"/>
    <property type="match status" value="1"/>
</dbReference>
<dbReference type="EMBL" id="CAKKLH010000090">
    <property type="protein sequence ID" value="CAH0102678.1"/>
    <property type="molecule type" value="Genomic_DNA"/>
</dbReference>
<dbReference type="CDD" id="cd00882">
    <property type="entry name" value="Ras_like_GTPase"/>
    <property type="match status" value="1"/>
</dbReference>
<accession>A0A8J2RTH1</accession>
<dbReference type="PANTHER" id="PTHR31594">
    <property type="entry name" value="AIG1-TYPE G DOMAIN-CONTAINING PROTEIN"/>
    <property type="match status" value="1"/>
</dbReference>
<keyword evidence="5" id="KW-1185">Reference proteome</keyword>
<dbReference type="GO" id="GO:0005525">
    <property type="term" value="F:GTP binding"/>
    <property type="evidence" value="ECO:0007669"/>
    <property type="project" value="InterPro"/>
</dbReference>
<evidence type="ECO:0000259" key="3">
    <source>
        <dbReference type="Pfam" id="PF04548"/>
    </source>
</evidence>
<proteinExistence type="inferred from homology"/>
<dbReference type="InterPro" id="IPR052090">
    <property type="entry name" value="Cytolytic_pore-forming_toxin"/>
</dbReference>
<evidence type="ECO:0000313" key="4">
    <source>
        <dbReference type="EMBL" id="CAH0102678.1"/>
    </source>
</evidence>
<dbReference type="AlphaFoldDB" id="A0A8J2RTH1"/>
<comment type="caution">
    <text evidence="4">The sequence shown here is derived from an EMBL/GenBank/DDBJ whole genome shotgun (WGS) entry which is preliminary data.</text>
</comment>
<feature type="domain" description="AIG1-type G" evidence="3">
    <location>
        <begin position="634"/>
        <end position="790"/>
    </location>
</feature>
<dbReference type="Pfam" id="PF04548">
    <property type="entry name" value="AIG1"/>
    <property type="match status" value="1"/>
</dbReference>
<comment type="similarity">
    <text evidence="1">Belongs to the TRAFAC class TrmE-Era-EngA-EngB-Septin-like GTPase superfamily. AIG1/Toc34/Toc159-like paraseptin GTPase family. IAN subfamily.</text>
</comment>
<protein>
    <recommendedName>
        <fullName evidence="3">AIG1-type G domain-containing protein</fullName>
    </recommendedName>
</protein>
<dbReference type="InterPro" id="IPR006703">
    <property type="entry name" value="G_AIG1"/>
</dbReference>
<evidence type="ECO:0000256" key="2">
    <source>
        <dbReference type="ARBA" id="ARBA00022741"/>
    </source>
</evidence>
<evidence type="ECO:0000256" key="1">
    <source>
        <dbReference type="ARBA" id="ARBA00008535"/>
    </source>
</evidence>
<dbReference type="InterPro" id="IPR027417">
    <property type="entry name" value="P-loop_NTPase"/>
</dbReference>
<name>A0A8J2RTH1_9CRUS</name>
<dbReference type="SUPFAM" id="SSF52540">
    <property type="entry name" value="P-loop containing nucleoside triphosphate hydrolases"/>
    <property type="match status" value="1"/>
</dbReference>
<organism evidence="4 5">
    <name type="scientific">Daphnia galeata</name>
    <dbReference type="NCBI Taxonomy" id="27404"/>
    <lineage>
        <taxon>Eukaryota</taxon>
        <taxon>Metazoa</taxon>
        <taxon>Ecdysozoa</taxon>
        <taxon>Arthropoda</taxon>
        <taxon>Crustacea</taxon>
        <taxon>Branchiopoda</taxon>
        <taxon>Diplostraca</taxon>
        <taxon>Cladocera</taxon>
        <taxon>Anomopoda</taxon>
        <taxon>Daphniidae</taxon>
        <taxon>Daphnia</taxon>
    </lineage>
</organism>
<evidence type="ECO:0000313" key="5">
    <source>
        <dbReference type="Proteomes" id="UP000789390"/>
    </source>
</evidence>
<dbReference type="Proteomes" id="UP000789390">
    <property type="component" value="Unassembled WGS sequence"/>
</dbReference>
<sequence length="1139" mass="130675">MDKFKLPTMGRSVFLGDLYDNSRDKIISNGLPYAMKRKEIDLCQNGTAKSCVTILIDPSQEEKWALLKLNSHLQASIMANLLPSEDLWFSEYLFQEPSTENLHVACITVYLTAFNYHEFCDPQDITSSVKIKEFQSSLDRPTHVVSEIVHGFNALFSFELPTSSIEEKINVENQLYLWAKKTFSKLNGDFLPTDEQDSSDVSILTKASWYLLTDLKWGGFTEDDSFFTCLSALQKLIHCSDEACYVPVKIVLCSLESLKGNGPSNRDLEPDLISKLFSLKTTLLQVRSRCQFLLKNSFLTTIPHISFRLKEFQKCIQALDHYISCTISSTLIGYRRCGISKESVKKVCSEIFYNFFLDNMLMEWLIIRQQELCVLKSLLENIDIPWKTEELVIEDVKPGQHAKSFVFKTKLIEDHVITRLKKILFLDDSEDWWTTFEILEANQEDIEALRTKLVLFYENASKSYCLTILVTSYDLKDGTIQNFNRPFLSASNSASVSDQDDFVPLTSSDESSDLLVVSPLSFHSPKQIKNRSSTSSTYDHKDFDDVSASKTKSNFALEIETIGRNETEFFDRIYPDKSSLSLAQEFIRRCRCLQEGDPSIYLLKADEKESPNQEFRWFDIGEPSKGTISGHKIVILLGATGCGKSTIVNGIINYILGVEWNDPFRFCIINEAIQDEGLSQTTSVTAYTIHHMEGMKIPYDFTIIDTPGYGDIRGLERDREITRIIDRFLSHPETLKKFDFVSAVCFVASATDSRLTPTQQYILESVSNIFGSDIHNNLRLLITFSDDVKPPVLQAIRDACISRFTDEKDIPIQYHKFNNSVLYATNVPNLVEENEMYFDRVFWELGRSNFQSFLEKLAEMPEQNLDVAKQDVNSRIRFEKSLHDMELQLDIAFCKIENIEKFKQMVIHFRNEFESYRNYEIEVEEAIVIKIACRGSKWAYNCRNCSFSCEKSFSSKDRKEMEEHPSFPRPCCNKLCLCPGAMHGFDQFELEWAKVKVKKTLNNVKESYEILAGRKLSTEELLVECQQELYEAKLRGASLLEESLGVSDVNSKKTIVSDCIETLKSRARNSSRIQTLDELLRVITLQKNIPELVKADSLTNYSHSSASSERNETNSRDSSYLDIKNWGYHLFPKMFSNGD</sequence>
<dbReference type="PANTHER" id="PTHR31594:SF14">
    <property type="entry name" value="FIBRONECTIN TYPE-III DOMAIN-CONTAINING PROTEIN"/>
    <property type="match status" value="1"/>
</dbReference>
<dbReference type="OrthoDB" id="2386367at2759"/>
<reference evidence="4" key="1">
    <citation type="submission" date="2021-11" db="EMBL/GenBank/DDBJ databases">
        <authorList>
            <person name="Schell T."/>
        </authorList>
    </citation>
    <scope>NUCLEOTIDE SEQUENCE</scope>
    <source>
        <strain evidence="4">M5</strain>
    </source>
</reference>
<gene>
    <name evidence="4" type="ORF">DGAL_LOCUS5121</name>
</gene>